<dbReference type="PROSITE" id="PS50012">
    <property type="entry name" value="RCC1_3"/>
    <property type="match status" value="2"/>
</dbReference>
<keyword evidence="3" id="KW-1185">Reference proteome</keyword>
<dbReference type="SUPFAM" id="SSF50985">
    <property type="entry name" value="RCC1/BLIP-II"/>
    <property type="match status" value="1"/>
</dbReference>
<evidence type="ECO:0000256" key="1">
    <source>
        <dbReference type="PROSITE-ProRule" id="PRU00235"/>
    </source>
</evidence>
<dbReference type="InterPro" id="IPR009091">
    <property type="entry name" value="RCC1/BLIP-II"/>
</dbReference>
<proteinExistence type="predicted"/>
<comment type="caution">
    <text evidence="2">The sequence shown here is derived from an EMBL/GenBank/DDBJ whole genome shotgun (WGS) entry which is preliminary data.</text>
</comment>
<sequence length="214" mass="22874">MTLRSLPAAPPDNHAFVVQVAVGKAHSVLLTDEGVLYSWGTNNEFGQLGRACHNQDKMLKPAPIIGGIKQEIVIQIACGMNHCVALTQRGALFAWGNNKAGQLGVDGFSAETPTSELAITAPTPVKHFEGQEISLCARSCSCGPESSACVTVRGEVYVWGAISYYMLGAQKKYGKGENCTVPVCIKNLPKELYAHDSGPEQVSVYKDHCPAIGR</sequence>
<dbReference type="AlphaFoldDB" id="A0A812WJT5"/>
<accession>A0A812WJT5</accession>
<evidence type="ECO:0000313" key="3">
    <source>
        <dbReference type="Proteomes" id="UP000649617"/>
    </source>
</evidence>
<dbReference type="PANTHER" id="PTHR45982">
    <property type="entry name" value="REGULATOR OF CHROMOSOME CONDENSATION"/>
    <property type="match status" value="1"/>
</dbReference>
<feature type="repeat" description="RCC1" evidence="1">
    <location>
        <begin position="90"/>
        <end position="153"/>
    </location>
</feature>
<dbReference type="Pfam" id="PF00415">
    <property type="entry name" value="RCC1"/>
    <property type="match status" value="3"/>
</dbReference>
<dbReference type="InterPro" id="IPR051553">
    <property type="entry name" value="Ran_GTPase-activating"/>
</dbReference>
<dbReference type="EMBL" id="CAJNIZ010044227">
    <property type="protein sequence ID" value="CAE7682398.1"/>
    <property type="molecule type" value="Genomic_DNA"/>
</dbReference>
<protein>
    <submittedName>
        <fullName evidence="2">RCC2 protein</fullName>
    </submittedName>
</protein>
<feature type="repeat" description="RCC1" evidence="1">
    <location>
        <begin position="34"/>
        <end position="89"/>
    </location>
</feature>
<organism evidence="2 3">
    <name type="scientific">Symbiodinium pilosum</name>
    <name type="common">Dinoflagellate</name>
    <dbReference type="NCBI Taxonomy" id="2952"/>
    <lineage>
        <taxon>Eukaryota</taxon>
        <taxon>Sar</taxon>
        <taxon>Alveolata</taxon>
        <taxon>Dinophyceae</taxon>
        <taxon>Suessiales</taxon>
        <taxon>Symbiodiniaceae</taxon>
        <taxon>Symbiodinium</taxon>
    </lineage>
</organism>
<name>A0A812WJT5_SYMPI</name>
<gene>
    <name evidence="2" type="primary">RCC2</name>
    <name evidence="2" type="ORF">SPIL2461_LOCUS19023</name>
</gene>
<dbReference type="PRINTS" id="PR00633">
    <property type="entry name" value="RCCNDNSATION"/>
</dbReference>
<dbReference type="Gene3D" id="2.130.10.30">
    <property type="entry name" value="Regulator of chromosome condensation 1/beta-lactamase-inhibitor protein II"/>
    <property type="match status" value="1"/>
</dbReference>
<dbReference type="PANTHER" id="PTHR45982:SF1">
    <property type="entry name" value="REGULATOR OF CHROMOSOME CONDENSATION"/>
    <property type="match status" value="1"/>
</dbReference>
<dbReference type="OrthoDB" id="10256179at2759"/>
<dbReference type="InterPro" id="IPR000408">
    <property type="entry name" value="Reg_chr_condens"/>
</dbReference>
<reference evidence="2" key="1">
    <citation type="submission" date="2021-02" db="EMBL/GenBank/DDBJ databases">
        <authorList>
            <person name="Dougan E. K."/>
            <person name="Rhodes N."/>
            <person name="Thang M."/>
            <person name="Chan C."/>
        </authorList>
    </citation>
    <scope>NUCLEOTIDE SEQUENCE</scope>
</reference>
<evidence type="ECO:0000313" key="2">
    <source>
        <dbReference type="EMBL" id="CAE7682398.1"/>
    </source>
</evidence>
<dbReference type="Proteomes" id="UP000649617">
    <property type="component" value="Unassembled WGS sequence"/>
</dbReference>